<feature type="compositionally biased region" description="Polar residues" evidence="1">
    <location>
        <begin position="805"/>
        <end position="814"/>
    </location>
</feature>
<evidence type="ECO:0000256" key="1">
    <source>
        <dbReference type="SAM" id="MobiDB-lite"/>
    </source>
</evidence>
<feature type="compositionally biased region" description="Basic and acidic residues" evidence="1">
    <location>
        <begin position="779"/>
        <end position="788"/>
    </location>
</feature>
<dbReference type="Proteomes" id="UP000298390">
    <property type="component" value="Unassembled WGS sequence"/>
</dbReference>
<gene>
    <name evidence="3" type="ORF">EVJ58_g4751</name>
</gene>
<protein>
    <submittedName>
        <fullName evidence="3">Uncharacterized protein</fullName>
    </submittedName>
</protein>
<evidence type="ECO:0000313" key="4">
    <source>
        <dbReference type="Proteomes" id="UP000298390"/>
    </source>
</evidence>
<organism evidence="3 4">
    <name type="scientific">Rhodofomes roseus</name>
    <dbReference type="NCBI Taxonomy" id="34475"/>
    <lineage>
        <taxon>Eukaryota</taxon>
        <taxon>Fungi</taxon>
        <taxon>Dikarya</taxon>
        <taxon>Basidiomycota</taxon>
        <taxon>Agaricomycotina</taxon>
        <taxon>Agaricomycetes</taxon>
        <taxon>Polyporales</taxon>
        <taxon>Rhodofomes</taxon>
    </lineage>
</organism>
<dbReference type="AlphaFoldDB" id="A0A4Y9YER9"/>
<sequence>MAPVLSSPPSAPSGMSSVFASIGDRKQIIVYAAIVVILFAIFLFAAIYILRLYNASPESEDEESHNTSTPRPPLRLLLPGMVQQRTSSSTSTLVGCATPPQNCPPPAKRSGSAPSPLRQHVHIDPLPVASEQSEASCAPIVTPGERPTNALPEDQADSIVGPKATTEAEEETVPTEPEIIPDTVGSKTKWLQSDPALKVEADIADMMVLTFDMNKPPGPLDKHDPREIDGDSKFADEVAANIGNTFLQMVKTLSSPKALKSPAPAPSAGAKSPRHIEMMLGPEGNTSVTQVSSNSAKCGLLSFRQEPRRGDLWAAALDRLARHVSLDDIDADNPPIREPTRVLEDPIDDQEVRKPDHTTHYEIANPPEPSIGGTSLPGDKFASSGTSVPAFGCRTAKTAADDTVTSDFSSTLSHGKPKKGVRFAGDFNAEVGDRCRISYNVTAGYLKVKVADSIATLPPLSSDSLSDLPSPSLTEPVHGSADQIADNVGSCGPLALSTAERGGPALVMEASSECHPTGSPPISALNVDDEDCKPIIVYEDHLDEDADRNFYELGISYSTQTLRNLVMKNVEQGFAQRERERQEEQRKRCEEIDKLYSSFHEGHLNDGAATAYTPPLSPDLANYHGHAYDSGDSDSGSSSPATPALGFWPDTAHAPTITKGTSAATTDTWKFLPGNTAGDPGFAVSASGNLCGLALQLEYDVGDDVPLPPRRVLETSPSDEMKPILVVEEHLDENAERNFYEFGISYSTQALRNLLMKECEKTSKRRRLEFEVAKAVAEGQKKQQRTEPADIPGNHGSDLGPGDDTLSSAYSCETISDDGQRSFGQAPEPMSASSTVDPHLQEDVASHELSRSGSFQALVRQSAQRSDSLVSDSGVSIMDQATRPGRFSKLLMSFYNGYDFSVAAAIAVGLEINIEDCDTGKVVTLYDDYYNHDDYPDGTVLAEEPSLEMLQNIDTKSVSSQHLRVPETMWTAPRLDSSVLDASGHADLQAGQFRNRPAGFEGLF</sequence>
<dbReference type="EMBL" id="SEKV01000225">
    <property type="protein sequence ID" value="TFY61056.1"/>
    <property type="molecule type" value="Genomic_DNA"/>
</dbReference>
<feature type="region of interest" description="Disordered" evidence="1">
    <location>
        <begin position="777"/>
        <end position="839"/>
    </location>
</feature>
<proteinExistence type="predicted"/>
<keyword evidence="2" id="KW-1133">Transmembrane helix</keyword>
<feature type="region of interest" description="Disordered" evidence="1">
    <location>
        <begin position="623"/>
        <end position="650"/>
    </location>
</feature>
<comment type="caution">
    <text evidence="3">The sequence shown here is derived from an EMBL/GenBank/DDBJ whole genome shotgun (WGS) entry which is preliminary data.</text>
</comment>
<feature type="region of interest" description="Disordered" evidence="1">
    <location>
        <begin position="90"/>
        <end position="181"/>
    </location>
</feature>
<evidence type="ECO:0000313" key="3">
    <source>
        <dbReference type="EMBL" id="TFY61056.1"/>
    </source>
</evidence>
<feature type="transmembrane region" description="Helical" evidence="2">
    <location>
        <begin position="28"/>
        <end position="50"/>
    </location>
</feature>
<evidence type="ECO:0000256" key="2">
    <source>
        <dbReference type="SAM" id="Phobius"/>
    </source>
</evidence>
<keyword evidence="2" id="KW-0812">Transmembrane</keyword>
<name>A0A4Y9YER9_9APHY</name>
<keyword evidence="2" id="KW-0472">Membrane</keyword>
<reference evidence="3 4" key="1">
    <citation type="submission" date="2019-01" db="EMBL/GenBank/DDBJ databases">
        <title>Genome sequencing of the rare red list fungi Fomitopsis rosea.</title>
        <authorList>
            <person name="Buettner E."/>
            <person name="Kellner H."/>
        </authorList>
    </citation>
    <scope>NUCLEOTIDE SEQUENCE [LARGE SCALE GENOMIC DNA]</scope>
    <source>
        <strain evidence="3 4">DSM 105464</strain>
    </source>
</reference>
<accession>A0A4Y9YER9</accession>